<dbReference type="EMBL" id="CP011546">
    <property type="protein sequence ID" value="AKK11564.1"/>
    <property type="molecule type" value="Genomic_DNA"/>
</dbReference>
<evidence type="ECO:0000256" key="2">
    <source>
        <dbReference type="SAM" id="SignalP"/>
    </source>
</evidence>
<dbReference type="PATRIC" id="fig|1072256.5.peg.1558"/>
<keyword evidence="5" id="KW-1185">Reference proteome</keyword>
<feature type="domain" description="TPM" evidence="3">
    <location>
        <begin position="58"/>
        <end position="169"/>
    </location>
</feature>
<reference evidence="4 5" key="1">
    <citation type="journal article" date="2015" name="Genome Announc.">
        <title>Virulence Factor Genes Detected in the Complete Genome Sequence of Corynebacterium uterequi DSM 45634, Isolated from the Uterus of a Maiden Mare.</title>
        <authorList>
            <person name="Ruckert C."/>
            <person name="Kriete M."/>
            <person name="Jaenicke S."/>
            <person name="Winkler A."/>
            <person name="Tauch A."/>
        </authorList>
    </citation>
    <scope>NUCLEOTIDE SEQUENCE [LARGE SCALE GENOMIC DNA]</scope>
    <source>
        <strain evidence="4 5">DSM 45634</strain>
    </source>
</reference>
<feature type="chain" id="PRO_5038639905" description="TPM domain-containing protein" evidence="2">
    <location>
        <begin position="27"/>
        <end position="698"/>
    </location>
</feature>
<proteinExistence type="predicted"/>
<evidence type="ECO:0000313" key="5">
    <source>
        <dbReference type="Proteomes" id="UP000035548"/>
    </source>
</evidence>
<dbReference type="Proteomes" id="UP000035548">
    <property type="component" value="Chromosome"/>
</dbReference>
<feature type="region of interest" description="Disordered" evidence="1">
    <location>
        <begin position="171"/>
        <end position="192"/>
    </location>
</feature>
<dbReference type="Gene3D" id="3.10.310.50">
    <property type="match status" value="1"/>
</dbReference>
<name>A0A0G3HE26_9CORY</name>
<evidence type="ECO:0000259" key="3">
    <source>
        <dbReference type="Pfam" id="PF04536"/>
    </source>
</evidence>
<dbReference type="KEGG" id="cut:CUTER_07895"/>
<dbReference type="PROSITE" id="PS51257">
    <property type="entry name" value="PROKAR_LIPOPROTEIN"/>
    <property type="match status" value="1"/>
</dbReference>
<dbReference type="InterPro" id="IPR007621">
    <property type="entry name" value="TPM_dom"/>
</dbReference>
<dbReference type="AlphaFoldDB" id="A0A0G3HE26"/>
<evidence type="ECO:0000256" key="1">
    <source>
        <dbReference type="SAM" id="MobiDB-lite"/>
    </source>
</evidence>
<organism evidence="4 5">
    <name type="scientific">Corynebacterium uterequi</name>
    <dbReference type="NCBI Taxonomy" id="1072256"/>
    <lineage>
        <taxon>Bacteria</taxon>
        <taxon>Bacillati</taxon>
        <taxon>Actinomycetota</taxon>
        <taxon>Actinomycetes</taxon>
        <taxon>Mycobacteriales</taxon>
        <taxon>Corynebacteriaceae</taxon>
        <taxon>Corynebacterium</taxon>
    </lineage>
</organism>
<feature type="signal peptide" evidence="2">
    <location>
        <begin position="1"/>
        <end position="26"/>
    </location>
</feature>
<sequence>MVNAMTRARALSLLIAATGACGIAVALPVTAPAVPLAAFGADTVLAAPAIDQLDSLIIDEVGALTSEEARALDEGQQRLHDAKGKNLAVVFIDDFATNDPEGWAKQLRESSSTFDPNATAVLAVATEQRYYVLDAGARWSSAELDAIDSAIYGPLSNLAWGETAVEAVTTAANSSPRSGQEGTYRPPVDGTAADQGNGAAWLGAAGGAVAIAGGGAWLYSRRRRKTEQHNALASSRQLDPADTRAIVALPLDTLRRRSEEVIVAADESVRGAKEQLRIAEAEFGPERTRSFRRAVNAAQSALQSAYQTRTLLNDELPETESEQRAMHTEIISSCGQAQAALDEQAAEFLSLRNLLINADSTLEELTRKEVSLRARIAPAHQVLGELTATYDEAMLSSISDNARLADEALNQADRVLAEARAVAKRPAGEQGELVGLIQETERVLTLADDLLNGIEHADSRIRTAQTDLPRLIDEVKAEIADAAELRERAAASAATVKWGPLDDAVAEAESALKQAQALGSTDPLGAYAPLLAADTALDDAFAAAQGATRDHERTLALLDQQLSEATSSVQAAEDHIASRGAIIGHDARTHLEQAKRFVALAHTLRGKNPRNGIDAARQASAAAKRASSAAEADVRRYRQQQAAQTGGELLQGIVIGSMLSGGGRGGFGGGFGGGGSFGGGGGSFGGSFGGGGTRSGGF</sequence>
<reference evidence="5" key="2">
    <citation type="submission" date="2015-05" db="EMBL/GenBank/DDBJ databases">
        <title>Complete genome sequence of Corynebacterium uterequi DSM 45634, isolated from the uterus of a maiden mare.</title>
        <authorList>
            <person name="Ruckert C."/>
            <person name="Albersmeier A."/>
            <person name="Winkler A."/>
            <person name="Tauch A."/>
        </authorList>
    </citation>
    <scope>NUCLEOTIDE SEQUENCE [LARGE SCALE GENOMIC DNA]</scope>
    <source>
        <strain evidence="5">DSM 45634</strain>
    </source>
</reference>
<keyword evidence="2" id="KW-0732">Signal</keyword>
<gene>
    <name evidence="4" type="ORF">CUTER_07895</name>
</gene>
<protein>
    <recommendedName>
        <fullName evidence="3">TPM domain-containing protein</fullName>
    </recommendedName>
</protein>
<dbReference type="Pfam" id="PF04536">
    <property type="entry name" value="TPM_phosphatase"/>
    <property type="match status" value="1"/>
</dbReference>
<dbReference type="STRING" id="1072256.CUTER_07895"/>
<evidence type="ECO:0000313" key="4">
    <source>
        <dbReference type="EMBL" id="AKK11564.1"/>
    </source>
</evidence>
<accession>A0A0G3HE26</accession>